<accession>A0A8H5BQQ6</accession>
<feature type="transmembrane region" description="Helical" evidence="1">
    <location>
        <begin position="86"/>
        <end position="104"/>
    </location>
</feature>
<keyword evidence="1" id="KW-0812">Transmembrane</keyword>
<organism evidence="3 4">
    <name type="scientific">Psilocybe cf. subviscida</name>
    <dbReference type="NCBI Taxonomy" id="2480587"/>
    <lineage>
        <taxon>Eukaryota</taxon>
        <taxon>Fungi</taxon>
        <taxon>Dikarya</taxon>
        <taxon>Basidiomycota</taxon>
        <taxon>Agaricomycotina</taxon>
        <taxon>Agaricomycetes</taxon>
        <taxon>Agaricomycetidae</taxon>
        <taxon>Agaricales</taxon>
        <taxon>Agaricineae</taxon>
        <taxon>Strophariaceae</taxon>
        <taxon>Psilocybe</taxon>
    </lineage>
</organism>
<feature type="transmembrane region" description="Helical" evidence="1">
    <location>
        <begin position="198"/>
        <end position="219"/>
    </location>
</feature>
<dbReference type="PANTHER" id="PTHR40465:SF1">
    <property type="entry name" value="DUF6534 DOMAIN-CONTAINING PROTEIN"/>
    <property type="match status" value="1"/>
</dbReference>
<evidence type="ECO:0000256" key="1">
    <source>
        <dbReference type="SAM" id="Phobius"/>
    </source>
</evidence>
<keyword evidence="1" id="KW-0472">Membrane</keyword>
<feature type="transmembrane region" description="Helical" evidence="1">
    <location>
        <begin position="12"/>
        <end position="33"/>
    </location>
</feature>
<dbReference type="InterPro" id="IPR045339">
    <property type="entry name" value="DUF6534"/>
</dbReference>
<feature type="domain" description="DUF6534" evidence="2">
    <location>
        <begin position="162"/>
        <end position="249"/>
    </location>
</feature>
<dbReference type="AlphaFoldDB" id="A0A8H5BQQ6"/>
<reference evidence="3 4" key="1">
    <citation type="journal article" date="2020" name="ISME J.">
        <title>Uncovering the hidden diversity of litter-decomposition mechanisms in mushroom-forming fungi.</title>
        <authorList>
            <person name="Floudas D."/>
            <person name="Bentzer J."/>
            <person name="Ahren D."/>
            <person name="Johansson T."/>
            <person name="Persson P."/>
            <person name="Tunlid A."/>
        </authorList>
    </citation>
    <scope>NUCLEOTIDE SEQUENCE [LARGE SCALE GENOMIC DNA]</scope>
    <source>
        <strain evidence="3 4">CBS 101986</strain>
    </source>
</reference>
<feature type="transmembrane region" description="Helical" evidence="1">
    <location>
        <begin position="45"/>
        <end position="66"/>
    </location>
</feature>
<dbReference type="PANTHER" id="PTHR40465">
    <property type="entry name" value="CHROMOSOME 1, WHOLE GENOME SHOTGUN SEQUENCE"/>
    <property type="match status" value="1"/>
</dbReference>
<keyword evidence="1" id="KW-1133">Transmembrane helix</keyword>
<keyword evidence="4" id="KW-1185">Reference proteome</keyword>
<protein>
    <recommendedName>
        <fullName evidence="2">DUF6534 domain-containing protein</fullName>
    </recommendedName>
</protein>
<dbReference type="EMBL" id="JAACJJ010000014">
    <property type="protein sequence ID" value="KAF5327782.1"/>
    <property type="molecule type" value="Genomic_DNA"/>
</dbReference>
<feature type="transmembrane region" description="Helical" evidence="1">
    <location>
        <begin position="155"/>
        <end position="177"/>
    </location>
</feature>
<dbReference type="Pfam" id="PF20152">
    <property type="entry name" value="DUF6534"/>
    <property type="match status" value="1"/>
</dbReference>
<evidence type="ECO:0000313" key="4">
    <source>
        <dbReference type="Proteomes" id="UP000567179"/>
    </source>
</evidence>
<dbReference type="Proteomes" id="UP000567179">
    <property type="component" value="Unassembled WGS sequence"/>
</dbReference>
<evidence type="ECO:0000313" key="3">
    <source>
        <dbReference type="EMBL" id="KAF5327782.1"/>
    </source>
</evidence>
<evidence type="ECO:0000259" key="2">
    <source>
        <dbReference type="Pfam" id="PF20152"/>
    </source>
</evidence>
<name>A0A8H5BQQ6_9AGAR</name>
<sequence length="335" mass="37049">MPDTSLTLGPFLLGGCFNFMLYGVCVVQTFLYFQTYSRDPPRIRLLVVYLFVMETINSGCTIGLLYEPLVLHYGDQVSFEKRPVMLIADALVTVLISTPAQIFVAWRLKIVSRSSFIPIIIILLAIVSLVGGIKITASVIMTQDYGHFSSFTPTVIVWLASSAAADLLITSGLTWSLRTRNFVGMKETEDKVTRIMRLTIQTGFITMAFAIIDLAVYVARPNTTLNFIFDFALSKLYTNSLLSTLNARSGWDHLGQAQEVNVLFDRSELSAMQKHQMGVEGGHGVGHVESAFTTRSNANQRTVENIELQTTVTVLPDSVYTRGSHETIGKTVGLV</sequence>
<feature type="transmembrane region" description="Helical" evidence="1">
    <location>
        <begin position="116"/>
        <end position="135"/>
    </location>
</feature>
<dbReference type="OrthoDB" id="3265526at2759"/>
<gene>
    <name evidence="3" type="ORF">D9619_004755</name>
</gene>
<proteinExistence type="predicted"/>
<comment type="caution">
    <text evidence="3">The sequence shown here is derived from an EMBL/GenBank/DDBJ whole genome shotgun (WGS) entry which is preliminary data.</text>
</comment>